<dbReference type="Gene3D" id="3.40.50.720">
    <property type="entry name" value="NAD(P)-binding Rossmann-like Domain"/>
    <property type="match status" value="1"/>
</dbReference>
<protein>
    <submittedName>
        <fullName evidence="7">Adenosylhomocysteinase-like protein</fullName>
    </submittedName>
</protein>
<feature type="region of interest" description="Disordered" evidence="5">
    <location>
        <begin position="776"/>
        <end position="818"/>
    </location>
</feature>
<evidence type="ECO:0000313" key="7">
    <source>
        <dbReference type="EMBL" id="GKT31890.1"/>
    </source>
</evidence>
<dbReference type="InterPro" id="IPR000043">
    <property type="entry name" value="Adenosylhomocysteinase-like"/>
</dbReference>
<feature type="non-terminal residue" evidence="7">
    <location>
        <position position="818"/>
    </location>
</feature>
<dbReference type="SUPFAM" id="SSF52283">
    <property type="entry name" value="Formate/glycerate dehydrogenase catalytic domain-like"/>
    <property type="match status" value="1"/>
</dbReference>
<dbReference type="InterPro" id="IPR042172">
    <property type="entry name" value="Adenosylhomocyst_ase-like_sf"/>
</dbReference>
<organism evidence="7 8">
    <name type="scientific">Aduncisulcus paluster</name>
    <dbReference type="NCBI Taxonomy" id="2918883"/>
    <lineage>
        <taxon>Eukaryota</taxon>
        <taxon>Metamonada</taxon>
        <taxon>Carpediemonas-like organisms</taxon>
        <taxon>Aduncisulcus</taxon>
    </lineage>
</organism>
<dbReference type="Proteomes" id="UP001057375">
    <property type="component" value="Unassembled WGS sequence"/>
</dbReference>
<feature type="region of interest" description="Disordered" evidence="5">
    <location>
        <begin position="306"/>
        <end position="415"/>
    </location>
</feature>
<evidence type="ECO:0000256" key="2">
    <source>
        <dbReference type="ARBA" id="ARBA00007122"/>
    </source>
</evidence>
<evidence type="ECO:0000256" key="5">
    <source>
        <dbReference type="SAM" id="MobiDB-lite"/>
    </source>
</evidence>
<keyword evidence="4" id="KW-0520">NAD</keyword>
<dbReference type="SMART" id="SM00996">
    <property type="entry name" value="AdoHcyase"/>
    <property type="match status" value="1"/>
</dbReference>
<feature type="compositionally biased region" description="Polar residues" evidence="5">
    <location>
        <begin position="197"/>
        <end position="212"/>
    </location>
</feature>
<dbReference type="InterPro" id="IPR020082">
    <property type="entry name" value="S-Ado-L-homoCys_hydrolase_CS"/>
</dbReference>
<comment type="caution">
    <text evidence="7">The sequence shown here is derived from an EMBL/GenBank/DDBJ whole genome shotgun (WGS) entry which is preliminary data.</text>
</comment>
<comment type="cofactor">
    <cofactor evidence="1">
        <name>NAD(+)</name>
        <dbReference type="ChEBI" id="CHEBI:57540"/>
    </cofactor>
</comment>
<feature type="domain" description="S-adenosyl-L-homocysteine hydrolase NAD binding" evidence="6">
    <location>
        <begin position="543"/>
        <end position="700"/>
    </location>
</feature>
<feature type="compositionally biased region" description="Low complexity" evidence="5">
    <location>
        <begin position="306"/>
        <end position="315"/>
    </location>
</feature>
<feature type="region of interest" description="Disordered" evidence="5">
    <location>
        <begin position="170"/>
        <end position="244"/>
    </location>
</feature>
<evidence type="ECO:0000259" key="6">
    <source>
        <dbReference type="SMART" id="SM00997"/>
    </source>
</evidence>
<feature type="compositionally biased region" description="Acidic residues" evidence="5">
    <location>
        <begin position="170"/>
        <end position="191"/>
    </location>
</feature>
<dbReference type="PROSITE" id="PS00739">
    <property type="entry name" value="ADOHCYASE_2"/>
    <property type="match status" value="1"/>
</dbReference>
<evidence type="ECO:0000256" key="1">
    <source>
        <dbReference type="ARBA" id="ARBA00001911"/>
    </source>
</evidence>
<comment type="similarity">
    <text evidence="2">Belongs to the adenosylhomocysteinase family.</text>
</comment>
<reference evidence="7" key="1">
    <citation type="submission" date="2022-03" db="EMBL/GenBank/DDBJ databases">
        <title>Draft genome sequence of Aduncisulcus paluster, a free-living microaerophilic Fornicata.</title>
        <authorList>
            <person name="Yuyama I."/>
            <person name="Kume K."/>
            <person name="Tamura T."/>
            <person name="Inagaki Y."/>
            <person name="Hashimoto T."/>
        </authorList>
    </citation>
    <scope>NUCLEOTIDE SEQUENCE</scope>
    <source>
        <strain evidence="7">NY0171</strain>
    </source>
</reference>
<dbReference type="SMART" id="SM00997">
    <property type="entry name" value="AdoHcyase_NAD"/>
    <property type="match status" value="1"/>
</dbReference>
<dbReference type="PANTHER" id="PTHR23420">
    <property type="entry name" value="ADENOSYLHOMOCYSTEINASE"/>
    <property type="match status" value="1"/>
</dbReference>
<dbReference type="EMBL" id="BQXS01009769">
    <property type="protein sequence ID" value="GKT31890.1"/>
    <property type="molecule type" value="Genomic_DNA"/>
</dbReference>
<proteinExistence type="inferred from homology"/>
<feature type="compositionally biased region" description="Basic and acidic residues" evidence="5">
    <location>
        <begin position="233"/>
        <end position="243"/>
    </location>
</feature>
<dbReference type="Gene3D" id="3.40.50.1480">
    <property type="entry name" value="Adenosylhomocysteinase-like"/>
    <property type="match status" value="2"/>
</dbReference>
<evidence type="ECO:0000313" key="8">
    <source>
        <dbReference type="Proteomes" id="UP001057375"/>
    </source>
</evidence>
<dbReference type="InterPro" id="IPR036291">
    <property type="entry name" value="NAD(P)-bd_dom_sf"/>
</dbReference>
<evidence type="ECO:0000256" key="3">
    <source>
        <dbReference type="ARBA" id="ARBA00022563"/>
    </source>
</evidence>
<evidence type="ECO:0000256" key="4">
    <source>
        <dbReference type="ARBA" id="ARBA00023027"/>
    </source>
</evidence>
<accession>A0ABQ5KH74</accession>
<name>A0ABQ5KH74_9EUKA</name>
<feature type="compositionally biased region" description="Basic residues" evidence="5">
    <location>
        <begin position="349"/>
        <end position="373"/>
    </location>
</feature>
<dbReference type="PANTHER" id="PTHR23420:SF0">
    <property type="entry name" value="ADENOSYLHOMOCYSTEINASE"/>
    <property type="match status" value="1"/>
</dbReference>
<dbReference type="Pfam" id="PF05221">
    <property type="entry name" value="AdoHcyase"/>
    <property type="match status" value="1"/>
</dbReference>
<dbReference type="InterPro" id="IPR015878">
    <property type="entry name" value="Ado_hCys_hydrolase_NAD-bd"/>
</dbReference>
<dbReference type="SUPFAM" id="SSF51735">
    <property type="entry name" value="NAD(P)-binding Rossmann-fold domains"/>
    <property type="match status" value="1"/>
</dbReference>
<sequence length="818" mass="87113">MPDYIIADISLAEDGEMSISMAESTMPAIQALKSRFGSNKPLSGCNIACCINIAPPAAVMLRTLQFLGASLRVCSCSRSLVDDHVAAALAAGNKDSDPIPIYAWHRMTEKDFWWCIGRSMVKCENDELILQRKLAKMVEDEVQALDISSSMPSLHFDQPLLPSSMDVIIDDDDDEMEDGDDKIAGQEEEDLSMLLTIPTSGRKSGPDTSRSISGAPGGSSDLSSPKTEEEDDDRARERQKASTDHIVSAVVSHLESLPSAVTTSDVTTSDITIAVDGTAGTVTAGTITDAATGAVSVSYSHHSTSSSAVSTSIHTPPTASVDTSSSKHHQQQHQQQQQHHQHKEEAQQHHHHSRTTSSKSRSHHQSIPHKSITHHAPNPIKDDADSEEGESVFNSRGTASMEPSSASGTPSYRSERYDGKCEYHGTDGPYGTGHTGGGTTSCGLSSDQACRLDRMHTGKCTRGGYTWTPHLVLDGSGDGYMALHRAGGRAMHNLISVLPVATPAEARILTIAYTGNLKTSAFNVPSSILLKNLSPSLNAKEILMMSIKKARPDMCVAGSGACVVGYGRVGKAVSKALRESGARVTVVEIDPICALQASMSGFLVKPFAEALKDCLIVVTCTGCKNVLTKRHFEKLKCGCLIVNMGTILGEVDTSSLKQMHVKSHVTGLAGVPAAVVDGTRMQRMCEQEDCSALNDAVAAAVDGGELEEKAVTSALLLKGNKGSKKWQTLQPSPHLHSAQGQTWISRLFGTVGHSSAGGSDGKKRKNKRKGLMSFFGSSSSRLHPISGSHSGSSSSSHSSFGRLKHDPLGSLHHLKMIP</sequence>
<feature type="compositionally biased region" description="Low complexity" evidence="5">
    <location>
        <begin position="786"/>
        <end position="799"/>
    </location>
</feature>
<keyword evidence="8" id="KW-1185">Reference proteome</keyword>
<feature type="compositionally biased region" description="Polar residues" evidence="5">
    <location>
        <begin position="392"/>
        <end position="412"/>
    </location>
</feature>
<gene>
    <name evidence="7" type="ORF">ADUPG1_006213</name>
</gene>
<keyword evidence="3" id="KW-0554">One-carbon metabolism</keyword>
<dbReference type="Pfam" id="PF00670">
    <property type="entry name" value="AdoHcyase_NAD"/>
    <property type="match status" value="1"/>
</dbReference>